<accession>A0A1H1WR56</accession>
<feature type="compositionally biased region" description="Gly residues" evidence="1">
    <location>
        <begin position="182"/>
        <end position="252"/>
    </location>
</feature>
<organism evidence="2 3">
    <name type="scientific">Nocardioides scoriae</name>
    <dbReference type="NCBI Taxonomy" id="642780"/>
    <lineage>
        <taxon>Bacteria</taxon>
        <taxon>Bacillati</taxon>
        <taxon>Actinomycetota</taxon>
        <taxon>Actinomycetes</taxon>
        <taxon>Propionibacteriales</taxon>
        <taxon>Nocardioidaceae</taxon>
        <taxon>Nocardioides</taxon>
    </lineage>
</organism>
<feature type="region of interest" description="Disordered" evidence="1">
    <location>
        <begin position="60"/>
        <end position="92"/>
    </location>
</feature>
<dbReference type="STRING" id="642780.SAMN04488570_3217"/>
<dbReference type="EMBL" id="LT629757">
    <property type="protein sequence ID" value="SDS98669.1"/>
    <property type="molecule type" value="Genomic_DNA"/>
</dbReference>
<dbReference type="AlphaFoldDB" id="A0A1H1WR56"/>
<proteinExistence type="predicted"/>
<evidence type="ECO:0000313" key="3">
    <source>
        <dbReference type="Proteomes" id="UP000198859"/>
    </source>
</evidence>
<dbReference type="Proteomes" id="UP000198859">
    <property type="component" value="Chromosome I"/>
</dbReference>
<gene>
    <name evidence="2" type="ORF">SAMN04488570_3217</name>
</gene>
<feature type="region of interest" description="Disordered" evidence="1">
    <location>
        <begin position="139"/>
        <end position="270"/>
    </location>
</feature>
<evidence type="ECO:0000256" key="1">
    <source>
        <dbReference type="SAM" id="MobiDB-lite"/>
    </source>
</evidence>
<keyword evidence="3" id="KW-1185">Reference proteome</keyword>
<evidence type="ECO:0000313" key="2">
    <source>
        <dbReference type="EMBL" id="SDS98669.1"/>
    </source>
</evidence>
<feature type="compositionally biased region" description="Gly residues" evidence="1">
    <location>
        <begin position="75"/>
        <end position="88"/>
    </location>
</feature>
<name>A0A1H1WR56_9ACTN</name>
<reference evidence="3" key="1">
    <citation type="submission" date="2016-10" db="EMBL/GenBank/DDBJ databases">
        <authorList>
            <person name="Varghese N."/>
            <person name="Submissions S."/>
        </authorList>
    </citation>
    <scope>NUCLEOTIDE SEQUENCE [LARGE SCALE GENOMIC DNA]</scope>
    <source>
        <strain evidence="3">DSM 22127</strain>
    </source>
</reference>
<sequence>MKPLTRGRPQAAVRPPRAAAHRVRQGVAVTLMVLGLVAGAFAVPALAAEGDAVDQVSTLADPVADPPADTPGDPGDPGGGGGGGGGGLDDPCTILDLGVDKEPGIDGCQPLPCDNPNATNCPDVVEPCTDGVDYNGADQDGCGEAPDNGGGTDPTPPTVVPCTSGVDYNGPTQDGCGQAPDNGGGTGGGGTGGGTGGGGTGGGGTGGGTGGGGTGGGTGGGSTGGGTGGGSTGGGSTGGGTTGSPSSGGGLGTVSATPEGTVPGGEAAAPVSACADTVICQSAPAAATTTSSTDGLPDTGAPADAQGLLVLGLGLLAAGAYVSRPRRRGGRHRLVSA</sequence>
<dbReference type="RefSeq" id="WP_157682907.1">
    <property type="nucleotide sequence ID" value="NZ_LT629757.1"/>
</dbReference>
<protein>
    <submittedName>
        <fullName evidence="2">Uncharacterized protein</fullName>
    </submittedName>
</protein>